<name>A0A9D1I4V3_9FIRM</name>
<feature type="transmembrane region" description="Helical" evidence="1">
    <location>
        <begin position="6"/>
        <end position="22"/>
    </location>
</feature>
<reference evidence="2" key="1">
    <citation type="submission" date="2020-10" db="EMBL/GenBank/DDBJ databases">
        <authorList>
            <person name="Gilroy R."/>
        </authorList>
    </citation>
    <scope>NUCLEOTIDE SEQUENCE</scope>
    <source>
        <strain evidence="2">11300</strain>
    </source>
</reference>
<dbReference type="Proteomes" id="UP000824091">
    <property type="component" value="Unassembled WGS sequence"/>
</dbReference>
<keyword evidence="1" id="KW-0472">Membrane</keyword>
<dbReference type="EMBL" id="DVMO01000084">
    <property type="protein sequence ID" value="HIU27852.1"/>
    <property type="molecule type" value="Genomic_DNA"/>
</dbReference>
<accession>A0A9D1I4V3</accession>
<evidence type="ECO:0000313" key="3">
    <source>
        <dbReference type="Proteomes" id="UP000824091"/>
    </source>
</evidence>
<proteinExistence type="predicted"/>
<reference evidence="2" key="2">
    <citation type="journal article" date="2021" name="PeerJ">
        <title>Extensive microbial diversity within the chicken gut microbiome revealed by metagenomics and culture.</title>
        <authorList>
            <person name="Gilroy R."/>
            <person name="Ravi A."/>
            <person name="Getino M."/>
            <person name="Pursley I."/>
            <person name="Horton D.L."/>
            <person name="Alikhan N.F."/>
            <person name="Baker D."/>
            <person name="Gharbi K."/>
            <person name="Hall N."/>
            <person name="Watson M."/>
            <person name="Adriaenssens E.M."/>
            <person name="Foster-Nyarko E."/>
            <person name="Jarju S."/>
            <person name="Secka A."/>
            <person name="Antonio M."/>
            <person name="Oren A."/>
            <person name="Chaudhuri R.R."/>
            <person name="La Ragione R."/>
            <person name="Hildebrand F."/>
            <person name="Pallen M.J."/>
        </authorList>
    </citation>
    <scope>NUCLEOTIDE SEQUENCE</scope>
    <source>
        <strain evidence="2">11300</strain>
    </source>
</reference>
<evidence type="ECO:0000313" key="2">
    <source>
        <dbReference type="EMBL" id="HIU27852.1"/>
    </source>
</evidence>
<keyword evidence="1" id="KW-1133">Transmembrane helix</keyword>
<dbReference type="AlphaFoldDB" id="A0A9D1I4V3"/>
<evidence type="ECO:0000256" key="1">
    <source>
        <dbReference type="SAM" id="Phobius"/>
    </source>
</evidence>
<protein>
    <submittedName>
        <fullName evidence="2">LPXTG cell wall anchor domain-containing protein</fullName>
    </submittedName>
</protein>
<comment type="caution">
    <text evidence="2">The sequence shown here is derived from an EMBL/GenBank/DDBJ whole genome shotgun (WGS) entry which is preliminary data.</text>
</comment>
<sequence>MTGVYLALALGSAAAAGGIVIYRRRRSKDM</sequence>
<organism evidence="2 3">
    <name type="scientific">Candidatus Fimisoma avicola</name>
    <dbReference type="NCBI Taxonomy" id="2840826"/>
    <lineage>
        <taxon>Bacteria</taxon>
        <taxon>Bacillati</taxon>
        <taxon>Bacillota</taxon>
        <taxon>Clostridia</taxon>
        <taxon>Eubacteriales</taxon>
        <taxon>Candidatus Fimisoma</taxon>
    </lineage>
</organism>
<keyword evidence="1" id="KW-0812">Transmembrane</keyword>
<gene>
    <name evidence="2" type="ORF">IAD16_05690</name>
</gene>
<dbReference type="NCBIfam" id="TIGR01167">
    <property type="entry name" value="LPXTG_anchor"/>
    <property type="match status" value="1"/>
</dbReference>